<gene>
    <name evidence="2" type="ORF">DPMN_091532</name>
</gene>
<reference evidence="2" key="2">
    <citation type="submission" date="2020-11" db="EMBL/GenBank/DDBJ databases">
        <authorList>
            <person name="McCartney M.A."/>
            <person name="Auch B."/>
            <person name="Kono T."/>
            <person name="Mallez S."/>
            <person name="Becker A."/>
            <person name="Gohl D.M."/>
            <person name="Silverstein K.A.T."/>
            <person name="Koren S."/>
            <person name="Bechman K.B."/>
            <person name="Herman A."/>
            <person name="Abrahante J.E."/>
            <person name="Garbe J."/>
        </authorList>
    </citation>
    <scope>NUCLEOTIDE SEQUENCE</scope>
    <source>
        <strain evidence="2">Duluth1</strain>
        <tissue evidence="2">Whole animal</tissue>
    </source>
</reference>
<reference evidence="2" key="1">
    <citation type="journal article" date="2019" name="bioRxiv">
        <title>The Genome of the Zebra Mussel, Dreissena polymorpha: A Resource for Invasive Species Research.</title>
        <authorList>
            <person name="McCartney M.A."/>
            <person name="Auch B."/>
            <person name="Kono T."/>
            <person name="Mallez S."/>
            <person name="Zhang Y."/>
            <person name="Obille A."/>
            <person name="Becker A."/>
            <person name="Abrahante J.E."/>
            <person name="Garbe J."/>
            <person name="Badalamenti J.P."/>
            <person name="Herman A."/>
            <person name="Mangelson H."/>
            <person name="Liachko I."/>
            <person name="Sullivan S."/>
            <person name="Sone E.D."/>
            <person name="Koren S."/>
            <person name="Silverstein K.A.T."/>
            <person name="Beckman K.B."/>
            <person name="Gohl D.M."/>
        </authorList>
    </citation>
    <scope>NUCLEOTIDE SEQUENCE</scope>
    <source>
        <strain evidence="2">Duluth1</strain>
        <tissue evidence="2">Whole animal</tissue>
    </source>
</reference>
<keyword evidence="1" id="KW-0732">Signal</keyword>
<evidence type="ECO:0000256" key="1">
    <source>
        <dbReference type="SAM" id="SignalP"/>
    </source>
</evidence>
<sequence>MELSNLVWIYSLLSLSPVVLGVDGDTCKDIDAQACILMAQRNPALCQDPVLSRTACPQFCKICRK</sequence>
<evidence type="ECO:0008006" key="4">
    <source>
        <dbReference type="Google" id="ProtNLM"/>
    </source>
</evidence>
<organism evidence="2 3">
    <name type="scientific">Dreissena polymorpha</name>
    <name type="common">Zebra mussel</name>
    <name type="synonym">Mytilus polymorpha</name>
    <dbReference type="NCBI Taxonomy" id="45954"/>
    <lineage>
        <taxon>Eukaryota</taxon>
        <taxon>Metazoa</taxon>
        <taxon>Spiralia</taxon>
        <taxon>Lophotrochozoa</taxon>
        <taxon>Mollusca</taxon>
        <taxon>Bivalvia</taxon>
        <taxon>Autobranchia</taxon>
        <taxon>Heteroconchia</taxon>
        <taxon>Euheterodonta</taxon>
        <taxon>Imparidentia</taxon>
        <taxon>Neoheterodontei</taxon>
        <taxon>Myida</taxon>
        <taxon>Dreissenoidea</taxon>
        <taxon>Dreissenidae</taxon>
        <taxon>Dreissena</taxon>
    </lineage>
</organism>
<accession>A0A9D4QZ72</accession>
<name>A0A9D4QZ72_DREPO</name>
<comment type="caution">
    <text evidence="2">The sequence shown here is derived from an EMBL/GenBank/DDBJ whole genome shotgun (WGS) entry which is preliminary data.</text>
</comment>
<feature type="chain" id="PRO_5039547475" description="ShKT domain-containing protein" evidence="1">
    <location>
        <begin position="22"/>
        <end position="65"/>
    </location>
</feature>
<proteinExistence type="predicted"/>
<evidence type="ECO:0000313" key="2">
    <source>
        <dbReference type="EMBL" id="KAH3849136.1"/>
    </source>
</evidence>
<dbReference type="AlphaFoldDB" id="A0A9D4QZ72"/>
<dbReference type="EMBL" id="JAIWYP010000003">
    <property type="protein sequence ID" value="KAH3849136.1"/>
    <property type="molecule type" value="Genomic_DNA"/>
</dbReference>
<keyword evidence="3" id="KW-1185">Reference proteome</keyword>
<evidence type="ECO:0000313" key="3">
    <source>
        <dbReference type="Proteomes" id="UP000828390"/>
    </source>
</evidence>
<feature type="signal peptide" evidence="1">
    <location>
        <begin position="1"/>
        <end position="21"/>
    </location>
</feature>
<dbReference type="Proteomes" id="UP000828390">
    <property type="component" value="Unassembled WGS sequence"/>
</dbReference>
<protein>
    <recommendedName>
        <fullName evidence="4">ShKT domain-containing protein</fullName>
    </recommendedName>
</protein>